<dbReference type="Gene3D" id="3.40.220.10">
    <property type="entry name" value="Leucine Aminopeptidase, subunit E, domain 1"/>
    <property type="match status" value="1"/>
</dbReference>
<proteinExistence type="predicted"/>
<evidence type="ECO:0000259" key="1">
    <source>
        <dbReference type="PROSITE" id="PS51154"/>
    </source>
</evidence>
<evidence type="ECO:0000313" key="3">
    <source>
        <dbReference type="Proteomes" id="UP000001304"/>
    </source>
</evidence>
<dbReference type="KEGG" id="iag:Igag_0553"/>
<protein>
    <submittedName>
        <fullName evidence="2">Appr-1-p processing domain protein</fullName>
    </submittedName>
</protein>
<dbReference type="SMART" id="SM00506">
    <property type="entry name" value="A1pp"/>
    <property type="match status" value="1"/>
</dbReference>
<dbReference type="STRING" id="583356.Igag_0553"/>
<dbReference type="EMBL" id="CP002098">
    <property type="protein sequence ID" value="ADM27389.1"/>
    <property type="molecule type" value="Genomic_DNA"/>
</dbReference>
<accession>E0SS39</accession>
<dbReference type="BioCyc" id="IAGG583356:GHAH-555-MONOMER"/>
<name>E0SS39_IGNAA</name>
<dbReference type="AlphaFoldDB" id="E0SS39"/>
<dbReference type="Proteomes" id="UP000001304">
    <property type="component" value="Chromosome"/>
</dbReference>
<evidence type="ECO:0000313" key="2">
    <source>
        <dbReference type="EMBL" id="ADM27389.1"/>
    </source>
</evidence>
<sequence>MSRDVGIFRLGNIVLKIVVGDITEFAGDAIVNPANTYGYMGGGVALAIKMRGGRAIEEEAIGQAPIPIGSAIITTGGALKVKAVIHTPTVVEPGGSSSPENVYRAARAAIKKAIENNFKTIAFPLMGAGIGGVSPKESAKAMVKAFEEFRDREVEVYLYIRDPDIVAVVAEACSK</sequence>
<gene>
    <name evidence="2" type="ordered locus">Igag_0553</name>
</gene>
<dbReference type="InterPro" id="IPR043472">
    <property type="entry name" value="Macro_dom-like"/>
</dbReference>
<feature type="domain" description="Macro" evidence="1">
    <location>
        <begin position="2"/>
        <end position="175"/>
    </location>
</feature>
<dbReference type="PROSITE" id="PS51154">
    <property type="entry name" value="MACRO"/>
    <property type="match status" value="1"/>
</dbReference>
<dbReference type="SUPFAM" id="SSF52949">
    <property type="entry name" value="Macro domain-like"/>
    <property type="match status" value="1"/>
</dbReference>
<organism evidence="2 3">
    <name type="scientific">Ignisphaera aggregans (strain DSM 17230 / JCM 13409 / AQ1.S1)</name>
    <dbReference type="NCBI Taxonomy" id="583356"/>
    <lineage>
        <taxon>Archaea</taxon>
        <taxon>Thermoproteota</taxon>
        <taxon>Thermoprotei</taxon>
        <taxon>Desulfurococcales</taxon>
        <taxon>Desulfurococcaceae</taxon>
        <taxon>Ignisphaera</taxon>
    </lineage>
</organism>
<reference evidence="2 3" key="1">
    <citation type="journal article" date="2010" name="Stand. Genomic Sci.">
        <title>Complete genome sequence of Ignisphaera aggregans type strain (AQ1.S1).</title>
        <authorList>
            <person name="Goker M."/>
            <person name="Held B."/>
            <person name="Lapidus A."/>
            <person name="Nolan M."/>
            <person name="Spring S."/>
            <person name="Yasawong M."/>
            <person name="Lucas S."/>
            <person name="Glavina Del Rio T."/>
            <person name="Tice H."/>
            <person name="Cheng J.F."/>
            <person name="Goodwin L."/>
            <person name="Tapia R."/>
            <person name="Pitluck S."/>
            <person name="Liolios K."/>
            <person name="Ivanova N."/>
            <person name="Mavromatis K."/>
            <person name="Mikhailova N."/>
            <person name="Pati A."/>
            <person name="Chen A."/>
            <person name="Palaniappan K."/>
            <person name="Brambilla E."/>
            <person name="Land M."/>
            <person name="Hauser L."/>
            <person name="Chang Y.J."/>
            <person name="Jeffries C.D."/>
            <person name="Brettin T."/>
            <person name="Detter J.C."/>
            <person name="Han C."/>
            <person name="Rohde M."/>
            <person name="Sikorski J."/>
            <person name="Woyke T."/>
            <person name="Bristow J."/>
            <person name="Eisen J.A."/>
            <person name="Markowitz V."/>
            <person name="Hugenholtz P."/>
            <person name="Kyrpides N.C."/>
            <person name="Klenk H.P."/>
        </authorList>
    </citation>
    <scope>NUCLEOTIDE SEQUENCE [LARGE SCALE GENOMIC DNA]</scope>
    <source>
        <strain evidence="3">DSM 17230 / JCM 13409 / AQ1.S1</strain>
    </source>
</reference>
<dbReference type="HOGENOM" id="CLU_046550_7_2_2"/>
<dbReference type="PANTHER" id="PTHR11106:SF111">
    <property type="entry name" value="MACRO DOMAIN-CONTAINING PROTEIN"/>
    <property type="match status" value="1"/>
</dbReference>
<dbReference type="PANTHER" id="PTHR11106">
    <property type="entry name" value="GANGLIOSIDE INDUCED DIFFERENTIATION ASSOCIATED PROTEIN 2-RELATED"/>
    <property type="match status" value="1"/>
</dbReference>
<dbReference type="Pfam" id="PF01661">
    <property type="entry name" value="Macro"/>
    <property type="match status" value="1"/>
</dbReference>
<keyword evidence="3" id="KW-1185">Reference proteome</keyword>
<dbReference type="InterPro" id="IPR002589">
    <property type="entry name" value="Macro_dom"/>
</dbReference>